<organism evidence="2 3">
    <name type="scientific">Candidatus Onthenecus intestinigallinarum</name>
    <dbReference type="NCBI Taxonomy" id="2840875"/>
    <lineage>
        <taxon>Bacteria</taxon>
        <taxon>Bacillati</taxon>
        <taxon>Bacillota</taxon>
        <taxon>Clostridia</taxon>
        <taxon>Eubacteriales</taxon>
        <taxon>Candidatus Onthenecus</taxon>
    </lineage>
</organism>
<evidence type="ECO:0000313" key="3">
    <source>
        <dbReference type="Proteomes" id="UP000886887"/>
    </source>
</evidence>
<dbReference type="EMBL" id="DVFJ01000004">
    <property type="protein sequence ID" value="HIQ70784.1"/>
    <property type="molecule type" value="Genomic_DNA"/>
</dbReference>
<reference evidence="2" key="1">
    <citation type="submission" date="2020-10" db="EMBL/GenBank/DDBJ databases">
        <authorList>
            <person name="Gilroy R."/>
        </authorList>
    </citation>
    <scope>NUCLEOTIDE SEQUENCE</scope>
    <source>
        <strain evidence="2">ChiSxjej2B14-6234</strain>
    </source>
</reference>
<evidence type="ECO:0000313" key="2">
    <source>
        <dbReference type="EMBL" id="HIQ70784.1"/>
    </source>
</evidence>
<evidence type="ECO:0000259" key="1">
    <source>
        <dbReference type="Pfam" id="PF12673"/>
    </source>
</evidence>
<proteinExistence type="predicted"/>
<sequence>MEWKIERASVEGQRLAADIRLQAIVDGEAALPGSLRDAATVLSVQARAVPGAGETQGDKVVLSGQVLFDVLYAQGDLTRVQCIETACDFRQIADAPGVTPRMALAWDVCVEDAQARASGGRLMLTAALSLYAIVTADAAIEAVTDVTGDPALRTRCCQARLQRTTGRGEARALVREEFELPAALGVQDTLYATADARVDEVVGGEGRVTVSGTVELTVCHAGGESRPLVITRHSAPFEQSVALEAGEEDAVGASVRVLDVMADSMEAGEDARVLRTEVELLVRAQATHAAQRELLCDVYTTSGDLAEPTRREERLMADGAGERARESGKIVLALPDDAPPVGTMLAAFVQPAAGTRERSGGRLRVDGMMGVTLVYLPIDSQVPVSTRQDAPMSVQFACGLSADAAIALECVEAVASAITSDRVEVRFILSLEGMDCGAQPLQVVTDVTRTPAQAEPGAIVVYYPAQDETAWDVAKRYRVDAQSLRALNPQLEEARAGEPVVVLRRGTAEA</sequence>
<accession>A0A9D0Z7V6</accession>
<dbReference type="Proteomes" id="UP000886887">
    <property type="component" value="Unassembled WGS sequence"/>
</dbReference>
<name>A0A9D0Z7V6_9FIRM</name>
<dbReference type="InterPro" id="IPR024300">
    <property type="entry name" value="SipL_SPOCS_dom"/>
</dbReference>
<dbReference type="Pfam" id="PF12673">
    <property type="entry name" value="SipL"/>
    <property type="match status" value="1"/>
</dbReference>
<dbReference type="AlphaFoldDB" id="A0A9D0Z7V6"/>
<feature type="domain" description="SipL SPOCS" evidence="1">
    <location>
        <begin position="38"/>
        <end position="115"/>
    </location>
</feature>
<comment type="caution">
    <text evidence="2">The sequence shown here is derived from an EMBL/GenBank/DDBJ whole genome shotgun (WGS) entry which is preliminary data.</text>
</comment>
<protein>
    <submittedName>
        <fullName evidence="2">DUF3794 domain-containing protein</fullName>
    </submittedName>
</protein>
<reference evidence="2" key="2">
    <citation type="journal article" date="2021" name="PeerJ">
        <title>Extensive microbial diversity within the chicken gut microbiome revealed by metagenomics and culture.</title>
        <authorList>
            <person name="Gilroy R."/>
            <person name="Ravi A."/>
            <person name="Getino M."/>
            <person name="Pursley I."/>
            <person name="Horton D.L."/>
            <person name="Alikhan N.F."/>
            <person name="Baker D."/>
            <person name="Gharbi K."/>
            <person name="Hall N."/>
            <person name="Watson M."/>
            <person name="Adriaenssens E.M."/>
            <person name="Foster-Nyarko E."/>
            <person name="Jarju S."/>
            <person name="Secka A."/>
            <person name="Antonio M."/>
            <person name="Oren A."/>
            <person name="Chaudhuri R.R."/>
            <person name="La Ragione R."/>
            <person name="Hildebrand F."/>
            <person name="Pallen M.J."/>
        </authorList>
    </citation>
    <scope>NUCLEOTIDE SEQUENCE</scope>
    <source>
        <strain evidence="2">ChiSxjej2B14-6234</strain>
    </source>
</reference>
<gene>
    <name evidence="2" type="ORF">IAB73_00995</name>
</gene>